<evidence type="ECO:0000256" key="3">
    <source>
        <dbReference type="ARBA" id="ARBA00023139"/>
    </source>
</evidence>
<dbReference type="EMBL" id="FNPE01000003">
    <property type="protein sequence ID" value="SDY17931.1"/>
    <property type="molecule type" value="Genomic_DNA"/>
</dbReference>
<reference evidence="8 9" key="1">
    <citation type="submission" date="2016-10" db="EMBL/GenBank/DDBJ databases">
        <authorList>
            <person name="de Groot N.N."/>
        </authorList>
    </citation>
    <scope>NUCLEOTIDE SEQUENCE [LARGE SCALE GENOMIC DNA]</scope>
    <source>
        <strain evidence="8 9">LMG 24775</strain>
    </source>
</reference>
<dbReference type="GO" id="GO:0001530">
    <property type="term" value="F:lipopolysaccharide binding"/>
    <property type="evidence" value="ECO:0007669"/>
    <property type="project" value="TreeGrafter"/>
</dbReference>
<evidence type="ECO:0000313" key="8">
    <source>
        <dbReference type="EMBL" id="SDY17931.1"/>
    </source>
</evidence>
<evidence type="ECO:0000313" key="10">
    <source>
        <dbReference type="Proteomes" id="UP000595064"/>
    </source>
</evidence>
<dbReference type="KEGG" id="dla:I6G47_21460"/>
<dbReference type="HAMAP" id="MF_01186">
    <property type="entry name" value="LPS_assembly_LptE"/>
    <property type="match status" value="1"/>
</dbReference>
<organism evidence="8 9">
    <name type="scientific">Delftia lacustris</name>
    <dbReference type="NCBI Taxonomy" id="558537"/>
    <lineage>
        <taxon>Bacteria</taxon>
        <taxon>Pseudomonadati</taxon>
        <taxon>Pseudomonadota</taxon>
        <taxon>Betaproteobacteria</taxon>
        <taxon>Burkholderiales</taxon>
        <taxon>Comamonadaceae</taxon>
        <taxon>Delftia</taxon>
    </lineage>
</organism>
<dbReference type="GO" id="GO:0043165">
    <property type="term" value="P:Gram-negative-bacterium-type cell outer membrane assembly"/>
    <property type="evidence" value="ECO:0007669"/>
    <property type="project" value="UniProtKB-UniRule"/>
</dbReference>
<dbReference type="AlphaFoldDB" id="A0A1H3HQX7"/>
<keyword evidence="5 6" id="KW-0449">Lipoprotein</keyword>
<name>A0A1H3HQX7_9BURK</name>
<evidence type="ECO:0000313" key="7">
    <source>
        <dbReference type="EMBL" id="QPS79567.1"/>
    </source>
</evidence>
<keyword evidence="1 6" id="KW-0732">Signal</keyword>
<evidence type="ECO:0000256" key="6">
    <source>
        <dbReference type="HAMAP-Rule" id="MF_01186"/>
    </source>
</evidence>
<protein>
    <recommendedName>
        <fullName evidence="6">LPS-assembly lipoprotein LptE</fullName>
    </recommendedName>
</protein>
<gene>
    <name evidence="6" type="primary">lptE</name>
    <name evidence="7" type="ORF">I6G47_21460</name>
    <name evidence="8" type="ORF">SAMN05421547_10310</name>
</gene>
<evidence type="ECO:0000256" key="4">
    <source>
        <dbReference type="ARBA" id="ARBA00023237"/>
    </source>
</evidence>
<dbReference type="Proteomes" id="UP000183417">
    <property type="component" value="Unassembled WGS sequence"/>
</dbReference>
<sequence>MQKRTLLTALALAPLLGACGFRLRGVPTFVFRSLYIQAGRGSPVARELSRNLASASDKLTVLRDPASPDDADAIFQIISERQERVIVGMNALGQVRELQLRLRVRFKLRTPNGDEPIPETEILQQRDVTYNETNALSKEAEEAMLYKDMRTDIVQQLLRRLSAVKSLT</sequence>
<comment type="function">
    <text evidence="6">Together with LptD, is involved in the assembly of lipopolysaccharide (LPS) at the surface of the outer membrane. Required for the proper assembly of LptD. Binds LPS and may serve as the LPS recognition site at the outer membrane.</text>
</comment>
<evidence type="ECO:0000313" key="9">
    <source>
        <dbReference type="Proteomes" id="UP000183417"/>
    </source>
</evidence>
<reference evidence="7 10" key="2">
    <citation type="submission" date="2020-12" db="EMBL/GenBank/DDBJ databases">
        <title>FDA dAtabase for Regulatory Grade micrObial Sequences (FDA-ARGOS): Supporting development and validation of Infectious Disease Dx tests.</title>
        <authorList>
            <person name="Sproer C."/>
            <person name="Gronow S."/>
            <person name="Severitt S."/>
            <person name="Schroder I."/>
            <person name="Tallon L."/>
            <person name="Sadzewicz L."/>
            <person name="Zhao X."/>
            <person name="Boylan J."/>
            <person name="Ott S."/>
            <person name="Bowen H."/>
            <person name="Vavikolanu K."/>
            <person name="Mehta A."/>
            <person name="Aluvathingal J."/>
            <person name="Nadendla S."/>
            <person name="Lowell S."/>
            <person name="Myers T."/>
            <person name="Yan Y."/>
            <person name="Sichtig H."/>
        </authorList>
    </citation>
    <scope>NUCLEOTIDE SEQUENCE [LARGE SCALE GENOMIC DNA]</scope>
    <source>
        <strain evidence="7 10">FDAARGOS_890</strain>
    </source>
</reference>
<dbReference type="EMBL" id="CP065748">
    <property type="protein sequence ID" value="QPS79567.1"/>
    <property type="molecule type" value="Genomic_DNA"/>
</dbReference>
<evidence type="ECO:0000256" key="5">
    <source>
        <dbReference type="ARBA" id="ARBA00023288"/>
    </source>
</evidence>
<keyword evidence="2 6" id="KW-0472">Membrane</keyword>
<dbReference type="PANTHER" id="PTHR38098">
    <property type="entry name" value="LPS-ASSEMBLY LIPOPROTEIN LPTE"/>
    <property type="match status" value="1"/>
</dbReference>
<evidence type="ECO:0000256" key="1">
    <source>
        <dbReference type="ARBA" id="ARBA00022729"/>
    </source>
</evidence>
<comment type="subcellular location">
    <subcellularLocation>
        <location evidence="6">Cell outer membrane</location>
        <topology evidence="6">Lipid-anchor</topology>
    </subcellularLocation>
</comment>
<dbReference type="GeneID" id="94689247"/>
<dbReference type="RefSeq" id="WP_016447206.1">
    <property type="nucleotide sequence ID" value="NZ_AP025556.1"/>
</dbReference>
<comment type="similarity">
    <text evidence="6">Belongs to the LptE lipoprotein family.</text>
</comment>
<keyword evidence="3 6" id="KW-0564">Palmitate</keyword>
<dbReference type="Pfam" id="PF04390">
    <property type="entry name" value="LptE"/>
    <property type="match status" value="1"/>
</dbReference>
<dbReference type="GO" id="GO:0009279">
    <property type="term" value="C:cell outer membrane"/>
    <property type="evidence" value="ECO:0007669"/>
    <property type="project" value="UniProtKB-SubCell"/>
</dbReference>
<dbReference type="Proteomes" id="UP000595064">
    <property type="component" value="Chromosome"/>
</dbReference>
<dbReference type="Gene3D" id="3.30.160.150">
    <property type="entry name" value="Lipoprotein like domain"/>
    <property type="match status" value="1"/>
</dbReference>
<comment type="subunit">
    <text evidence="6">Component of the lipopolysaccharide transport and assembly complex. Interacts with LptD.</text>
</comment>
<evidence type="ECO:0000256" key="2">
    <source>
        <dbReference type="ARBA" id="ARBA00023136"/>
    </source>
</evidence>
<dbReference type="GO" id="GO:0015920">
    <property type="term" value="P:lipopolysaccharide transport"/>
    <property type="evidence" value="ECO:0007669"/>
    <property type="project" value="TreeGrafter"/>
</dbReference>
<dbReference type="InterPro" id="IPR007485">
    <property type="entry name" value="LPS_assembly_LptE"/>
</dbReference>
<dbReference type="PROSITE" id="PS51257">
    <property type="entry name" value="PROKAR_LIPOPROTEIN"/>
    <property type="match status" value="1"/>
</dbReference>
<proteinExistence type="inferred from homology"/>
<keyword evidence="10" id="KW-1185">Reference proteome</keyword>
<keyword evidence="4 6" id="KW-0998">Cell outer membrane</keyword>
<accession>A0A1H3HQX7</accession>
<dbReference type="PANTHER" id="PTHR38098:SF1">
    <property type="entry name" value="LPS-ASSEMBLY LIPOPROTEIN LPTE"/>
    <property type="match status" value="1"/>
</dbReference>
<dbReference type="GO" id="GO:1990351">
    <property type="term" value="C:transporter complex"/>
    <property type="evidence" value="ECO:0007669"/>
    <property type="project" value="TreeGrafter"/>
</dbReference>